<dbReference type="AlphaFoldDB" id="A0A804MWX2"/>
<proteinExistence type="predicted"/>
<dbReference type="InParanoid" id="A0A804MWX2"/>
<reference evidence="1" key="3">
    <citation type="submission" date="2021-05" db="UniProtKB">
        <authorList>
            <consortium name="EnsemblPlants"/>
        </authorList>
    </citation>
    <scope>IDENTIFICATION</scope>
    <source>
        <strain evidence="1">cv. B73</strain>
    </source>
</reference>
<dbReference type="Gramene" id="Zm00001eb117840_T001">
    <property type="protein sequence ID" value="Zm00001eb117840_P001"/>
    <property type="gene ID" value="Zm00001eb117840"/>
</dbReference>
<dbReference type="EnsemblPlants" id="Zm00001eb117840_T001">
    <property type="protein sequence ID" value="Zm00001eb117840_P001"/>
    <property type="gene ID" value="Zm00001eb117840"/>
</dbReference>
<reference evidence="2" key="1">
    <citation type="submission" date="2015-12" db="EMBL/GenBank/DDBJ databases">
        <title>Update maize B73 reference genome by single molecule sequencing technologies.</title>
        <authorList>
            <consortium name="Maize Genome Sequencing Project"/>
            <person name="Ware D."/>
        </authorList>
    </citation>
    <scope>NUCLEOTIDE SEQUENCE [LARGE SCALE GENOMIC DNA]</scope>
    <source>
        <strain evidence="2">cv. B73</strain>
    </source>
</reference>
<protein>
    <submittedName>
        <fullName evidence="1">Uncharacterized protein</fullName>
    </submittedName>
</protein>
<sequence>MDLRWCTGCFCPAAPPRLRPPSIDAAAAAPYSELGCAVTQLDGDDPELMDRASACWCGCPAAASSAPFSARAATQLAIAVAVAAASSSATSWDPAEAPPYRSTHGGCRNDPWWCPGPPPPPPP</sequence>
<organism evidence="1 2">
    <name type="scientific">Zea mays</name>
    <name type="common">Maize</name>
    <dbReference type="NCBI Taxonomy" id="4577"/>
    <lineage>
        <taxon>Eukaryota</taxon>
        <taxon>Viridiplantae</taxon>
        <taxon>Streptophyta</taxon>
        <taxon>Embryophyta</taxon>
        <taxon>Tracheophyta</taxon>
        <taxon>Spermatophyta</taxon>
        <taxon>Magnoliopsida</taxon>
        <taxon>Liliopsida</taxon>
        <taxon>Poales</taxon>
        <taxon>Poaceae</taxon>
        <taxon>PACMAD clade</taxon>
        <taxon>Panicoideae</taxon>
        <taxon>Andropogonodae</taxon>
        <taxon>Andropogoneae</taxon>
        <taxon>Tripsacinae</taxon>
        <taxon>Zea</taxon>
    </lineage>
</organism>
<keyword evidence="2" id="KW-1185">Reference proteome</keyword>
<reference evidence="1" key="2">
    <citation type="submission" date="2019-07" db="EMBL/GenBank/DDBJ databases">
        <authorList>
            <person name="Seetharam A."/>
            <person name="Woodhouse M."/>
            <person name="Cannon E."/>
        </authorList>
    </citation>
    <scope>NUCLEOTIDE SEQUENCE [LARGE SCALE GENOMIC DNA]</scope>
    <source>
        <strain evidence="1">cv. B73</strain>
    </source>
</reference>
<accession>A0A804MWX2</accession>
<dbReference type="Proteomes" id="UP000007305">
    <property type="component" value="Chromosome 2"/>
</dbReference>
<evidence type="ECO:0000313" key="1">
    <source>
        <dbReference type="EnsemblPlants" id="Zm00001eb117840_P001"/>
    </source>
</evidence>
<name>A0A804MWX2_MAIZE</name>
<evidence type="ECO:0000313" key="2">
    <source>
        <dbReference type="Proteomes" id="UP000007305"/>
    </source>
</evidence>